<evidence type="ECO:0000313" key="3">
    <source>
        <dbReference type="EMBL" id="BFG01301.1"/>
    </source>
</evidence>
<feature type="region of interest" description="Disordered" evidence="2">
    <location>
        <begin position="1"/>
        <end position="121"/>
    </location>
</feature>
<evidence type="ECO:0000256" key="1">
    <source>
        <dbReference type="SAM" id="Coils"/>
    </source>
</evidence>
<protein>
    <submittedName>
        <fullName evidence="3">Uncharacterized protein</fullName>
    </submittedName>
</protein>
<name>A0AAU9G1C3_DROMD</name>
<dbReference type="Proteomes" id="UP001500889">
    <property type="component" value="Chromosome A"/>
</dbReference>
<accession>A0AAU9G1C3</accession>
<dbReference type="EMBL" id="AP029266">
    <property type="protein sequence ID" value="BFG01301.1"/>
    <property type="molecule type" value="Genomic_DNA"/>
</dbReference>
<proteinExistence type="predicted"/>
<feature type="coiled-coil region" evidence="1">
    <location>
        <begin position="181"/>
        <end position="208"/>
    </location>
</feature>
<feature type="compositionally biased region" description="Basic and acidic residues" evidence="2">
    <location>
        <begin position="70"/>
        <end position="96"/>
    </location>
</feature>
<sequence>MSSANKNAVDIPQKQPKKIAVVFPTKEKQSMRDYEKVEDEVPPCKKADSCSPVSNRETPIDMQSDDFQDQADKKTQADTKLEDTPKQSGAHPKDSLLPKMWSQQNKGEGEGDGGQGKTGTLQLLATQPPEGNKHTFSFEAMKHSLDESRVLHATSKEEESTKCCLFHKAKPEPGRVAQSANARIARRERQYEANKKAANENLQAFMSQKKVISTLMKPHHTPKIRLSDVRMGISSKAKHLQFKNMTFVFEDGGEEDISHLF</sequence>
<organism evidence="3 4">
    <name type="scientific">Drosophila madeirensis</name>
    <name type="common">Fruit fly</name>
    <dbReference type="NCBI Taxonomy" id="30013"/>
    <lineage>
        <taxon>Eukaryota</taxon>
        <taxon>Metazoa</taxon>
        <taxon>Ecdysozoa</taxon>
        <taxon>Arthropoda</taxon>
        <taxon>Hexapoda</taxon>
        <taxon>Insecta</taxon>
        <taxon>Pterygota</taxon>
        <taxon>Neoptera</taxon>
        <taxon>Endopterygota</taxon>
        <taxon>Diptera</taxon>
        <taxon>Brachycera</taxon>
        <taxon>Muscomorpha</taxon>
        <taxon>Ephydroidea</taxon>
        <taxon>Drosophilidae</taxon>
        <taxon>Drosophila</taxon>
        <taxon>Sophophora</taxon>
    </lineage>
</organism>
<reference evidence="3 4" key="1">
    <citation type="submission" date="2024-02" db="EMBL/GenBank/DDBJ databases">
        <title>A chromosome-level genome assembly of Drosophila madeirensis, a fruit fly species endemic to Madeira island.</title>
        <authorList>
            <person name="Tomihara K."/>
            <person name="Llopart A."/>
            <person name="Yamamoto D."/>
        </authorList>
    </citation>
    <scope>NUCLEOTIDE SEQUENCE [LARGE SCALE GENOMIC DNA]</scope>
    <source>
        <strain evidence="3 4">RF1</strain>
    </source>
</reference>
<evidence type="ECO:0000256" key="2">
    <source>
        <dbReference type="SAM" id="MobiDB-lite"/>
    </source>
</evidence>
<gene>
    <name evidence="3" type="ORF">DMAD_01088</name>
</gene>
<keyword evidence="4" id="KW-1185">Reference proteome</keyword>
<feature type="compositionally biased region" description="Basic and acidic residues" evidence="2">
    <location>
        <begin position="25"/>
        <end position="35"/>
    </location>
</feature>
<dbReference type="AlphaFoldDB" id="A0AAU9G1C3"/>
<evidence type="ECO:0000313" key="4">
    <source>
        <dbReference type="Proteomes" id="UP001500889"/>
    </source>
</evidence>
<keyword evidence="1" id="KW-0175">Coiled coil</keyword>